<evidence type="ECO:0008006" key="3">
    <source>
        <dbReference type="Google" id="ProtNLM"/>
    </source>
</evidence>
<gene>
    <name evidence="1" type="ORF">US42_C0007G0029</name>
</gene>
<dbReference type="EMBL" id="LBSX01000007">
    <property type="protein sequence ID" value="KKQ27638.1"/>
    <property type="molecule type" value="Genomic_DNA"/>
</dbReference>
<evidence type="ECO:0000313" key="1">
    <source>
        <dbReference type="EMBL" id="KKQ27638.1"/>
    </source>
</evidence>
<proteinExistence type="predicted"/>
<comment type="caution">
    <text evidence="1">The sequence shown here is derived from an EMBL/GenBank/DDBJ whole genome shotgun (WGS) entry which is preliminary data.</text>
</comment>
<reference evidence="1 2" key="1">
    <citation type="journal article" date="2015" name="Nature">
        <title>rRNA introns, odd ribosomes, and small enigmatic genomes across a large radiation of phyla.</title>
        <authorList>
            <person name="Brown C.T."/>
            <person name="Hug L.A."/>
            <person name="Thomas B.C."/>
            <person name="Sharon I."/>
            <person name="Castelle C.J."/>
            <person name="Singh A."/>
            <person name="Wilkins M.J."/>
            <person name="Williams K.H."/>
            <person name="Banfield J.F."/>
        </authorList>
    </citation>
    <scope>NUCLEOTIDE SEQUENCE [LARGE SCALE GENOMIC DNA]</scope>
</reference>
<protein>
    <recommendedName>
        <fullName evidence="3">30S ribosomal protein S21</fullName>
    </recommendedName>
</protein>
<dbReference type="AlphaFoldDB" id="A0A0G0G979"/>
<organism evidence="1 2">
    <name type="scientific">Candidatus Magasanikbacteria bacterium GW2011_GWC2_37_14</name>
    <dbReference type="NCBI Taxonomy" id="1619046"/>
    <lineage>
        <taxon>Bacteria</taxon>
        <taxon>Candidatus Magasanikiibacteriota</taxon>
    </lineage>
</organism>
<dbReference type="STRING" id="1619046.US42_C0007G0029"/>
<dbReference type="Proteomes" id="UP000034849">
    <property type="component" value="Unassembled WGS sequence"/>
</dbReference>
<accession>A0A0G0G979</accession>
<name>A0A0G0G979_9BACT</name>
<sequence length="83" mass="10203">MNIVSEIKRKKGESFDAFLRRVKRRWQQSGKLLQARKIQFFEEKKSKNEQNKNRVKYIKKVAKTEYLRKTGRLREDPLEQKKY</sequence>
<evidence type="ECO:0000313" key="2">
    <source>
        <dbReference type="Proteomes" id="UP000034849"/>
    </source>
</evidence>